<organism evidence="1 2">
    <name type="scientific">Mesobacillus zeae</name>
    <dbReference type="NCBI Taxonomy" id="1917180"/>
    <lineage>
        <taxon>Bacteria</taxon>
        <taxon>Bacillati</taxon>
        <taxon>Bacillota</taxon>
        <taxon>Bacilli</taxon>
        <taxon>Bacillales</taxon>
        <taxon>Bacillaceae</taxon>
        <taxon>Mesobacillus</taxon>
    </lineage>
</organism>
<keyword evidence="2" id="KW-1185">Reference proteome</keyword>
<dbReference type="AlphaFoldDB" id="A0A398BG61"/>
<name>A0A398BG61_9BACI</name>
<sequence length="62" mass="7145">MYFSRLHLFYQAFMQKGTVPDAHNVILTSPLHTFNREPDQKNMTKGSGVSHCLFIAIDELFT</sequence>
<dbReference type="EMBL" id="QWVT01000012">
    <property type="protein sequence ID" value="RID86606.1"/>
    <property type="molecule type" value="Genomic_DNA"/>
</dbReference>
<accession>A0A398BG61</accession>
<gene>
    <name evidence="1" type="ORF">D1970_06635</name>
</gene>
<comment type="caution">
    <text evidence="1">The sequence shown here is derived from an EMBL/GenBank/DDBJ whole genome shotgun (WGS) entry which is preliminary data.</text>
</comment>
<proteinExistence type="predicted"/>
<dbReference type="Proteomes" id="UP000265816">
    <property type="component" value="Unassembled WGS sequence"/>
</dbReference>
<reference evidence="1 2" key="1">
    <citation type="submission" date="2018-08" db="EMBL/GenBank/DDBJ databases">
        <title>Bacillus jemisoniae sp. nov., Bacillus chryseoplanitiae sp. nov., Bacillus resnikiae sp. nov., and Bacillus frankliniae sp. nov., isolated from Viking spacecraft and associated surfaces.</title>
        <authorList>
            <person name="Seuylemezian A."/>
            <person name="Vaishampayan P."/>
        </authorList>
    </citation>
    <scope>NUCLEOTIDE SEQUENCE [LARGE SCALE GENOMIC DNA]</scope>
    <source>
        <strain evidence="1 2">JJ-247</strain>
    </source>
</reference>
<protein>
    <submittedName>
        <fullName evidence="1">Uncharacterized protein</fullName>
    </submittedName>
</protein>
<evidence type="ECO:0000313" key="2">
    <source>
        <dbReference type="Proteomes" id="UP000265816"/>
    </source>
</evidence>
<evidence type="ECO:0000313" key="1">
    <source>
        <dbReference type="EMBL" id="RID86606.1"/>
    </source>
</evidence>